<name>A0A5B1BA37_MYCSI</name>
<dbReference type="EMBL" id="VTZN01000317">
    <property type="protein sequence ID" value="KAA1243949.1"/>
    <property type="molecule type" value="Genomic_DNA"/>
</dbReference>
<protein>
    <submittedName>
        <fullName evidence="1">Uncharacterized protein</fullName>
    </submittedName>
</protein>
<accession>A0A5B1BA37</accession>
<comment type="caution">
    <text evidence="1">The sequence shown here is derived from an EMBL/GenBank/DDBJ whole genome shotgun (WGS) entry which is preliminary data.</text>
</comment>
<evidence type="ECO:0000313" key="1">
    <source>
        <dbReference type="EMBL" id="KAA1243949.1"/>
    </source>
</evidence>
<organism evidence="1 2">
    <name type="scientific">Mycobacterium simiae</name>
    <name type="common">Mycobacterium habana</name>
    <dbReference type="NCBI Taxonomy" id="1784"/>
    <lineage>
        <taxon>Bacteria</taxon>
        <taxon>Bacillati</taxon>
        <taxon>Actinomycetota</taxon>
        <taxon>Actinomycetes</taxon>
        <taxon>Mycobacteriales</taxon>
        <taxon>Mycobacteriaceae</taxon>
        <taxon>Mycobacterium</taxon>
        <taxon>Mycobacterium simiae complex</taxon>
    </lineage>
</organism>
<keyword evidence="2" id="KW-1185">Reference proteome</keyword>
<dbReference type="Proteomes" id="UP000324701">
    <property type="component" value="Unassembled WGS sequence"/>
</dbReference>
<evidence type="ECO:0000313" key="2">
    <source>
        <dbReference type="Proteomes" id="UP000324701"/>
    </source>
</evidence>
<gene>
    <name evidence="1" type="ORF">F0Q45_25260</name>
</gene>
<proteinExistence type="predicted"/>
<dbReference type="AlphaFoldDB" id="A0A5B1BA37"/>
<sequence>MTSTSRRRPHRITSDACRAHFANSAPESRVDGLAEGLPFDSTAESLRGMRMLNLRTPLLGDLDLTFAPAGFPDGYDGLLPGAQPHSIGHVTVHVAGLDDVIKSKTAAARPKDLDALPELIKIAQARNKRDRRAEH</sequence>
<reference evidence="1 2" key="1">
    <citation type="submission" date="2019-09" db="EMBL/GenBank/DDBJ databases">
        <title>Report of infection by Mycobacterium simiae a patient suffering from pulmonary tuberculosis.</title>
        <authorList>
            <person name="Mohanty P.S."/>
            <person name="Bansal A.K."/>
            <person name="Singh H."/>
            <person name="Sharma S."/>
            <person name="Patil S.A."/>
            <person name="Upadhaya P."/>
            <person name="Singh P.K."/>
            <person name="Kumar D."/>
            <person name="Kumar S."/>
            <person name="Singh R.K."/>
            <person name="Chaudhary B."/>
        </authorList>
    </citation>
    <scope>NUCLEOTIDE SEQUENCE [LARGE SCALE GENOMIC DNA]</scope>
    <source>
        <strain evidence="1 2">JAL-560-SIM</strain>
    </source>
</reference>